<comment type="caution">
    <text evidence="1">The sequence shown here is derived from an EMBL/GenBank/DDBJ whole genome shotgun (WGS) entry which is preliminary data.</text>
</comment>
<dbReference type="Proteomes" id="UP000735302">
    <property type="component" value="Unassembled WGS sequence"/>
</dbReference>
<gene>
    <name evidence="1" type="ORF">PoB_007091200</name>
</gene>
<accession>A0AAV4DK36</accession>
<sequence>MTTVPLDESTVSINFSKPDNTDLYIHTDRMHGTNRHISATDVSEDRDRWDPRDSSTKFPDFANLIINWVIAEKRPSSHGQVMEDQTSTTYNNKMVCAARTDRTRQPHLSSRPSTTMFHYYHIYVIPD</sequence>
<organism evidence="1 2">
    <name type="scientific">Plakobranchus ocellatus</name>
    <dbReference type="NCBI Taxonomy" id="259542"/>
    <lineage>
        <taxon>Eukaryota</taxon>
        <taxon>Metazoa</taxon>
        <taxon>Spiralia</taxon>
        <taxon>Lophotrochozoa</taxon>
        <taxon>Mollusca</taxon>
        <taxon>Gastropoda</taxon>
        <taxon>Heterobranchia</taxon>
        <taxon>Euthyneura</taxon>
        <taxon>Panpulmonata</taxon>
        <taxon>Sacoglossa</taxon>
        <taxon>Placobranchoidea</taxon>
        <taxon>Plakobranchidae</taxon>
        <taxon>Plakobranchus</taxon>
    </lineage>
</organism>
<reference evidence="1 2" key="1">
    <citation type="journal article" date="2021" name="Elife">
        <title>Chloroplast acquisition without the gene transfer in kleptoplastic sea slugs, Plakobranchus ocellatus.</title>
        <authorList>
            <person name="Maeda T."/>
            <person name="Takahashi S."/>
            <person name="Yoshida T."/>
            <person name="Shimamura S."/>
            <person name="Takaki Y."/>
            <person name="Nagai Y."/>
            <person name="Toyoda A."/>
            <person name="Suzuki Y."/>
            <person name="Arimoto A."/>
            <person name="Ishii H."/>
            <person name="Satoh N."/>
            <person name="Nishiyama T."/>
            <person name="Hasebe M."/>
            <person name="Maruyama T."/>
            <person name="Minagawa J."/>
            <person name="Obokata J."/>
            <person name="Shigenobu S."/>
        </authorList>
    </citation>
    <scope>NUCLEOTIDE SEQUENCE [LARGE SCALE GENOMIC DNA]</scope>
</reference>
<evidence type="ECO:0000313" key="1">
    <source>
        <dbReference type="EMBL" id="GFO44407.1"/>
    </source>
</evidence>
<protein>
    <submittedName>
        <fullName evidence="1">Uncharacterized protein</fullName>
    </submittedName>
</protein>
<keyword evidence="2" id="KW-1185">Reference proteome</keyword>
<name>A0AAV4DK36_9GAST</name>
<dbReference type="EMBL" id="BLXT01007956">
    <property type="protein sequence ID" value="GFO44407.1"/>
    <property type="molecule type" value="Genomic_DNA"/>
</dbReference>
<evidence type="ECO:0000313" key="2">
    <source>
        <dbReference type="Proteomes" id="UP000735302"/>
    </source>
</evidence>
<proteinExistence type="predicted"/>
<dbReference type="AlphaFoldDB" id="A0AAV4DK36"/>